<protein>
    <recommendedName>
        <fullName evidence="9">MarR family transcriptional regulator</fullName>
    </recommendedName>
</protein>
<evidence type="ECO:0000313" key="8">
    <source>
        <dbReference type="Proteomes" id="UP000259497"/>
    </source>
</evidence>
<evidence type="ECO:0008006" key="9">
    <source>
        <dbReference type="Google" id="ProtNLM"/>
    </source>
</evidence>
<evidence type="ECO:0000313" key="1">
    <source>
        <dbReference type="EMBL" id="SVS28389.1"/>
    </source>
</evidence>
<dbReference type="Proteomes" id="UP000259497">
    <property type="component" value="Unassembled WGS sequence"/>
</dbReference>
<evidence type="ECO:0000313" key="6">
    <source>
        <dbReference type="EMBL" id="TCX89422.1"/>
    </source>
</evidence>
<dbReference type="EMBL" id="UIXM01000016">
    <property type="protein sequence ID" value="SVS28389.1"/>
    <property type="molecule type" value="Genomic_DNA"/>
</dbReference>
<evidence type="ECO:0000313" key="2">
    <source>
        <dbReference type="EMBL" id="TCX30423.1"/>
    </source>
</evidence>
<evidence type="ECO:0000313" key="7">
    <source>
        <dbReference type="EMBL" id="TCY74383.1"/>
    </source>
</evidence>
<dbReference type="AlphaFoldDB" id="A0A483MLL7"/>
<proteinExistence type="predicted"/>
<accession>A0A483MLL7</accession>
<reference evidence="1 8" key="1">
    <citation type="submission" date="2018-08" db="EMBL/GenBank/DDBJ databases">
        <authorList>
            <consortium name="Pathogen Informatics"/>
        </authorList>
    </citation>
    <scope>NUCLEOTIDE SEQUENCE [LARGE SCALE GENOMIC DNA]</scope>
    <source>
        <strain evidence="1 8">EuSCAPE_GR114</strain>
    </source>
</reference>
<dbReference type="EMBL" id="SDDH01000001">
    <property type="protein sequence ID" value="TCY74383.1"/>
    <property type="molecule type" value="Genomic_DNA"/>
</dbReference>
<evidence type="ECO:0000313" key="5">
    <source>
        <dbReference type="EMBL" id="TCX87826.1"/>
    </source>
</evidence>
<evidence type="ECO:0000313" key="3">
    <source>
        <dbReference type="EMBL" id="TCX47097.1"/>
    </source>
</evidence>
<evidence type="ECO:0000313" key="4">
    <source>
        <dbReference type="EMBL" id="TCX58434.1"/>
    </source>
</evidence>
<sequence length="79" mass="8987">MAITLHHKEIMILMTDPNLKVPVQHTSFPFEHPYKIDSAIEQLYQLGYITAVQSKADSHWIATSITSKGFSFLKEEGLI</sequence>
<gene>
    <name evidence="2" type="ORF">ETE70_06405</name>
    <name evidence="4" type="ORF">ETE72_01585</name>
    <name evidence="6" type="ORF">ETE87_15020</name>
    <name evidence="5" type="ORF">ETE99_02975</name>
    <name evidence="3" type="ORF">ETF02_05455</name>
    <name evidence="7" type="ORF">ETH45_01195</name>
    <name evidence="1" type="ORF">SAMEA3649733_04133</name>
</gene>
<dbReference type="EMBL" id="SDCG01000003">
    <property type="protein sequence ID" value="TCX30423.1"/>
    <property type="molecule type" value="Genomic_DNA"/>
</dbReference>
<dbReference type="EMBL" id="SDCI01000003">
    <property type="protein sequence ID" value="TCX47097.1"/>
    <property type="molecule type" value="Genomic_DNA"/>
</dbReference>
<dbReference type="EMBL" id="SDCP01000002">
    <property type="protein sequence ID" value="TCX87826.1"/>
    <property type="molecule type" value="Genomic_DNA"/>
</dbReference>
<reference evidence="5" key="2">
    <citation type="submission" date="2019-01" db="EMBL/GenBank/DDBJ databases">
        <authorList>
            <person name="Lista F."/>
            <person name="Anselmo A."/>
        </authorList>
    </citation>
    <scope>NUCLEOTIDE SEQUENCE</scope>
    <source>
        <strain evidence="4">12S</strain>
        <strain evidence="7">14R</strain>
        <strain evidence="3">14S</strain>
        <strain evidence="2">16S</strain>
        <strain evidence="6">6S</strain>
        <strain evidence="5">7S</strain>
    </source>
</reference>
<comment type="caution">
    <text evidence="5">The sequence shown here is derived from an EMBL/GenBank/DDBJ whole genome shotgun (WGS) entry which is preliminary data.</text>
</comment>
<name>A0A483MLL7_KLEPN</name>
<organism evidence="5">
    <name type="scientific">Klebsiella pneumoniae</name>
    <dbReference type="NCBI Taxonomy" id="573"/>
    <lineage>
        <taxon>Bacteria</taxon>
        <taxon>Pseudomonadati</taxon>
        <taxon>Pseudomonadota</taxon>
        <taxon>Gammaproteobacteria</taxon>
        <taxon>Enterobacterales</taxon>
        <taxon>Enterobacteriaceae</taxon>
        <taxon>Klebsiella/Raoultella group</taxon>
        <taxon>Klebsiella</taxon>
        <taxon>Klebsiella pneumoniae complex</taxon>
    </lineage>
</organism>
<dbReference type="EMBL" id="SDCK01000001">
    <property type="protein sequence ID" value="TCX58434.1"/>
    <property type="molecule type" value="Genomic_DNA"/>
</dbReference>
<dbReference type="RefSeq" id="WP_021313635.1">
    <property type="nucleotide sequence ID" value="NZ_BGNN01000035.1"/>
</dbReference>
<dbReference type="EMBL" id="SDCQ01000014">
    <property type="protein sequence ID" value="TCX89422.1"/>
    <property type="molecule type" value="Genomic_DNA"/>
</dbReference>